<keyword evidence="2" id="KW-0812">Transmembrane</keyword>
<feature type="transmembrane region" description="Helical" evidence="2">
    <location>
        <begin position="103"/>
        <end position="122"/>
    </location>
</feature>
<name>A0A6N7L4T0_9ACTN</name>
<feature type="transmembrane region" description="Helical" evidence="2">
    <location>
        <begin position="39"/>
        <end position="59"/>
    </location>
</feature>
<evidence type="ECO:0000256" key="2">
    <source>
        <dbReference type="SAM" id="Phobius"/>
    </source>
</evidence>
<keyword evidence="2" id="KW-1133">Transmembrane helix</keyword>
<proteinExistence type="predicted"/>
<accession>A0A6N7L4T0</accession>
<evidence type="ECO:0000313" key="3">
    <source>
        <dbReference type="EMBL" id="MQS17668.1"/>
    </source>
</evidence>
<dbReference type="EMBL" id="WBOF01000006">
    <property type="protein sequence ID" value="MQS17668.1"/>
    <property type="molecule type" value="Genomic_DNA"/>
</dbReference>
<dbReference type="OrthoDB" id="4222616at2"/>
<gene>
    <name evidence="3" type="ORF">F7Q99_37145</name>
</gene>
<feature type="transmembrane region" description="Helical" evidence="2">
    <location>
        <begin position="66"/>
        <end position="83"/>
    </location>
</feature>
<protein>
    <submittedName>
        <fullName evidence="3">Uncharacterized protein</fullName>
    </submittedName>
</protein>
<organism evidence="3 4">
    <name type="scientific">Streptomyces kaniharaensis</name>
    <dbReference type="NCBI Taxonomy" id="212423"/>
    <lineage>
        <taxon>Bacteria</taxon>
        <taxon>Bacillati</taxon>
        <taxon>Actinomycetota</taxon>
        <taxon>Actinomycetes</taxon>
        <taxon>Kitasatosporales</taxon>
        <taxon>Streptomycetaceae</taxon>
        <taxon>Streptomyces</taxon>
    </lineage>
</organism>
<keyword evidence="4" id="KW-1185">Reference proteome</keyword>
<feature type="region of interest" description="Disordered" evidence="1">
    <location>
        <begin position="133"/>
        <end position="153"/>
    </location>
</feature>
<evidence type="ECO:0000313" key="4">
    <source>
        <dbReference type="Proteomes" id="UP000450000"/>
    </source>
</evidence>
<keyword evidence="2" id="KW-0472">Membrane</keyword>
<dbReference type="Proteomes" id="UP000450000">
    <property type="component" value="Unassembled WGS sequence"/>
</dbReference>
<sequence length="153" mass="16306">MKSRTLDIALRGTAAACALASAVLHLILVPSHLEEKPYIGVLFVVGSVPLLLVAAGLVVRRRPLGAWAVGALVSLGMITGFLLSRTVGLPGYYEPDWEPPYGVLSLIVEAVFLVALPVWLTVTGIREPTGTRADLRAPEASRPRAGATRLHQH</sequence>
<feature type="transmembrane region" description="Helical" evidence="2">
    <location>
        <begin position="12"/>
        <end position="33"/>
    </location>
</feature>
<feature type="compositionally biased region" description="Basic and acidic residues" evidence="1">
    <location>
        <begin position="133"/>
        <end position="142"/>
    </location>
</feature>
<comment type="caution">
    <text evidence="3">The sequence shown here is derived from an EMBL/GenBank/DDBJ whole genome shotgun (WGS) entry which is preliminary data.</text>
</comment>
<dbReference type="RefSeq" id="WP_153471036.1">
    <property type="nucleotide sequence ID" value="NZ_WBOF01000006.1"/>
</dbReference>
<evidence type="ECO:0000256" key="1">
    <source>
        <dbReference type="SAM" id="MobiDB-lite"/>
    </source>
</evidence>
<dbReference type="AlphaFoldDB" id="A0A6N7L4T0"/>
<reference evidence="3 4" key="1">
    <citation type="submission" date="2019-09" db="EMBL/GenBank/DDBJ databases">
        <title>Genome Sequences of Streptomyces kaniharaensis ATCC 21070.</title>
        <authorList>
            <person name="Zhu W."/>
            <person name="De Crecy-Lagard V."/>
            <person name="Richards N.G."/>
        </authorList>
    </citation>
    <scope>NUCLEOTIDE SEQUENCE [LARGE SCALE GENOMIC DNA]</scope>
    <source>
        <strain evidence="3 4">SF-557</strain>
    </source>
</reference>